<dbReference type="InterPro" id="IPR048052">
    <property type="entry name" value="FM1-like"/>
</dbReference>
<evidence type="ECO:0000259" key="3">
    <source>
        <dbReference type="Pfam" id="PF17802"/>
    </source>
</evidence>
<dbReference type="EMBL" id="ASWH01000001">
    <property type="protein sequence ID" value="EOW83362.1"/>
    <property type="molecule type" value="Genomic_DNA"/>
</dbReference>
<dbReference type="InterPro" id="IPR013783">
    <property type="entry name" value="Ig-like_fold"/>
</dbReference>
<dbReference type="PATRIC" id="fig|1158614.3.peg.1287"/>
<dbReference type="OrthoDB" id="2249722at2"/>
<dbReference type="EMBL" id="AJDQ01000006">
    <property type="protein sequence ID" value="EOI57064.1"/>
    <property type="molecule type" value="Genomic_DNA"/>
</dbReference>
<reference evidence="5 7" key="2">
    <citation type="submission" date="2013-03" db="EMBL/GenBank/DDBJ databases">
        <title>The Genome Sequence of Enterococcus gilvus ATCC BAA-350 (PacBio/Illumina hybrid assembly).</title>
        <authorList>
            <consortium name="The Broad Institute Genomics Platform"/>
            <consortium name="The Broad Institute Genome Sequencing Center for Infectious Disease"/>
            <person name="Earl A."/>
            <person name="Russ C."/>
            <person name="Gilmore M."/>
            <person name="Surin D."/>
            <person name="Walker B."/>
            <person name="Young S."/>
            <person name="Zeng Q."/>
            <person name="Gargeya S."/>
            <person name="Fitzgerald M."/>
            <person name="Haas B."/>
            <person name="Abouelleil A."/>
            <person name="Allen A.W."/>
            <person name="Alvarado L."/>
            <person name="Arachchi H.M."/>
            <person name="Berlin A.M."/>
            <person name="Chapman S.B."/>
            <person name="Gainer-Dewar J."/>
            <person name="Goldberg J."/>
            <person name="Griggs A."/>
            <person name="Gujja S."/>
            <person name="Hansen M."/>
            <person name="Howarth C."/>
            <person name="Imamovic A."/>
            <person name="Ireland A."/>
            <person name="Larimer J."/>
            <person name="McCowan C."/>
            <person name="Murphy C."/>
            <person name="Pearson M."/>
            <person name="Poon T.W."/>
            <person name="Priest M."/>
            <person name="Roberts A."/>
            <person name="Saif S."/>
            <person name="Shea T."/>
            <person name="Sisk P."/>
            <person name="Sykes S."/>
            <person name="Wortman J."/>
            <person name="Nusbaum C."/>
            <person name="Birren B."/>
        </authorList>
    </citation>
    <scope>NUCLEOTIDE SEQUENCE [LARGE SCALE GENOMIC DNA]</scope>
    <source>
        <strain evidence="5 7">ATCC BAA-350</strain>
    </source>
</reference>
<protein>
    <submittedName>
        <fullName evidence="4">LPXTG-domain-containing protein cell wall anchor domain</fullName>
    </submittedName>
</protein>
<reference evidence="4 6" key="1">
    <citation type="submission" date="2013-02" db="EMBL/GenBank/DDBJ databases">
        <title>The Genome Sequence of Enterococcus gilvus ATCC BAA-350.</title>
        <authorList>
            <consortium name="The Broad Institute Genome Sequencing Platform"/>
            <consortium name="The Broad Institute Genome Sequencing Center for Infectious Disease"/>
            <person name="Earl A.M."/>
            <person name="Gilmore M.S."/>
            <person name="Lebreton F."/>
            <person name="Walker B."/>
            <person name="Young S.K."/>
            <person name="Zeng Q."/>
            <person name="Gargeya S."/>
            <person name="Fitzgerald M."/>
            <person name="Haas B."/>
            <person name="Abouelleil A."/>
            <person name="Alvarado L."/>
            <person name="Arachchi H.M."/>
            <person name="Berlin A.M."/>
            <person name="Chapman S.B."/>
            <person name="Dewar J."/>
            <person name="Goldberg J."/>
            <person name="Griggs A."/>
            <person name="Gujja S."/>
            <person name="Hansen M."/>
            <person name="Howarth C."/>
            <person name="Imamovic A."/>
            <person name="Larimer J."/>
            <person name="McCowan C."/>
            <person name="Murphy C."/>
            <person name="Neiman D."/>
            <person name="Pearson M."/>
            <person name="Priest M."/>
            <person name="Roberts A."/>
            <person name="Saif S."/>
            <person name="Shea T."/>
            <person name="Sisk P."/>
            <person name="Sykes S."/>
            <person name="Wortman J."/>
            <person name="Nusbaum C."/>
            <person name="Birren B."/>
        </authorList>
    </citation>
    <scope>NUCLEOTIDE SEQUENCE [LARGE SCALE GENOMIC DNA]</scope>
    <source>
        <strain evidence="4 6">ATCC BAA-350</strain>
    </source>
</reference>
<dbReference type="Pfam" id="PF17802">
    <property type="entry name" value="SpaA"/>
    <property type="match status" value="1"/>
</dbReference>
<evidence type="ECO:0000313" key="4">
    <source>
        <dbReference type="EMBL" id="EOI57064.1"/>
    </source>
</evidence>
<dbReference type="NCBIfam" id="NF033902">
    <property type="entry name" value="iso_D2_wall_anc"/>
    <property type="match status" value="1"/>
</dbReference>
<dbReference type="NCBIfam" id="TIGR01167">
    <property type="entry name" value="LPXTG_anchor"/>
    <property type="match status" value="1"/>
</dbReference>
<feature type="domain" description="Gram-positive pilin subunit D1 N-terminal" evidence="2">
    <location>
        <begin position="38"/>
        <end position="192"/>
    </location>
</feature>
<keyword evidence="7" id="KW-1185">Reference proteome</keyword>
<evidence type="ECO:0000256" key="1">
    <source>
        <dbReference type="SAM" id="Phobius"/>
    </source>
</evidence>
<feature type="domain" description="SpaA-like prealbumin fold" evidence="3">
    <location>
        <begin position="409"/>
        <end position="499"/>
    </location>
</feature>
<evidence type="ECO:0000259" key="2">
    <source>
        <dbReference type="Pfam" id="PF16555"/>
    </source>
</evidence>
<keyword evidence="1" id="KW-1133">Transmembrane helix</keyword>
<evidence type="ECO:0000313" key="6">
    <source>
        <dbReference type="Proteomes" id="UP000013750"/>
    </source>
</evidence>
<evidence type="ECO:0000313" key="5">
    <source>
        <dbReference type="EMBL" id="EOW83362.1"/>
    </source>
</evidence>
<organism evidence="4 6">
    <name type="scientific">Enterococcus gilvus ATCC BAA-350</name>
    <dbReference type="NCBI Taxonomy" id="1158614"/>
    <lineage>
        <taxon>Bacteria</taxon>
        <taxon>Bacillati</taxon>
        <taxon>Bacillota</taxon>
        <taxon>Bacilli</taxon>
        <taxon>Lactobacillales</taxon>
        <taxon>Enterococcaceae</taxon>
        <taxon>Enterococcus</taxon>
    </lineage>
</organism>
<evidence type="ECO:0000313" key="7">
    <source>
        <dbReference type="Proteomes" id="UP000014160"/>
    </source>
</evidence>
<dbReference type="InterPro" id="IPR041033">
    <property type="entry name" value="SpaA_PFL_dom_1"/>
</dbReference>
<sequence length="553" mass="61545">MKARGKVISLVTAILCLVPLFVGALGFGDQASAAIEMVNVTLHKKKMDDFPIGGIQNDGKEMADEFDKYEPLEGVTFSAYDITDDFYTALDKELKGDEDPDAYKAVVKKVMEGFKFSDIKIKNKLDSQSTDDRGEAKFNLPDRNNKGIYRVYFFDEEDVPEKQKFSQPVILMLPFVHPEDGELHDVHLYPKNKVGGEVKKELVNDDLSVPGENDEELYDYEVGKQIKYKATFQIPHQIGENVKEGTKERTRYSQLIFKDELSAIGTKFAGIEKMVAVNKDGQKQEIVVKDFLNFADKNGTFTNHVSQTYDKSKKAGFELKMKLNDKFATSSDYTTSRATADYLAKYAGQTLEIYYGVLLTEDTPVDVDINNDFTVRLKQGSGQDEEVQTVTDKPIVTTGGKKFFKHESNKPEQGLGGAKFILIRKEDGKYLKKPAGNVRTWAAPSAGKYPDAVEFISGDDGKFEIIGVEFGEYQLVEIEAPKGFQKLDAPHDFDISKGSYEGDYDSLKEDIENATQGGFLPSTGGAGIAAFLVIGLSLMGVAIVRYRKTQHAA</sequence>
<dbReference type="Pfam" id="PF16555">
    <property type="entry name" value="GramPos_pilinD1"/>
    <property type="match status" value="1"/>
</dbReference>
<feature type="transmembrane region" description="Helical" evidence="1">
    <location>
        <begin position="524"/>
        <end position="544"/>
    </location>
</feature>
<name>R2XQC5_9ENTE</name>
<dbReference type="eggNOG" id="COG4932">
    <property type="taxonomic scope" value="Bacteria"/>
</dbReference>
<dbReference type="Gene3D" id="2.60.40.740">
    <property type="match status" value="1"/>
</dbReference>
<keyword evidence="1" id="KW-0472">Membrane</keyword>
<dbReference type="InterPro" id="IPR032364">
    <property type="entry name" value="GramPos_pilinD1_N"/>
</dbReference>
<comment type="caution">
    <text evidence="4">The sequence shown here is derived from an EMBL/GenBank/DDBJ whole genome shotgun (WGS) entry which is preliminary data.</text>
</comment>
<dbReference type="AlphaFoldDB" id="R2XQC5"/>
<accession>R2XQC5</accession>
<gene>
    <name evidence="5" type="ORF">I592_02689</name>
    <name evidence="4" type="ORF">UKC_01278</name>
</gene>
<dbReference type="Proteomes" id="UP000014160">
    <property type="component" value="Unassembled WGS sequence"/>
</dbReference>
<dbReference type="Proteomes" id="UP000013750">
    <property type="component" value="Unassembled WGS sequence"/>
</dbReference>
<dbReference type="HOGENOM" id="CLU_029024_1_1_9"/>
<keyword evidence="1" id="KW-0812">Transmembrane</keyword>
<dbReference type="RefSeq" id="WP_010779697.1">
    <property type="nucleotide sequence ID" value="NZ_ASWH01000001.1"/>
</dbReference>
<proteinExistence type="predicted"/>
<dbReference type="Gene3D" id="2.60.40.10">
    <property type="entry name" value="Immunoglobulins"/>
    <property type="match status" value="2"/>
</dbReference>